<sequence>MENSTPITAADLDSHHKSGIGKTITGGMQRAKELLGVLNDYTSIQNLTKYEAGSHVWLRARVHRIRAQAKIVFMVLRQETDTVQCIFVKSAHGEDMNNLVFNITKESIIDVKGIVKEARPIVKSCSVQHLEIEILYANIISASVPMLPIQTDEHIYLPEKSRGDDLEKESKLVTRLNNRVLDLRRADNRFIFKIQAEVTKIIRNFLDDNNFVEIHSPKLIGAASEGGSNVFEVKYFGQNAYLAQSPQLYKQMAICADFPRVYEVGPVFRAEKSFTHRHLTEFTGIDLEMTFMEDYHEILDLFDELFVNLFGKLRIKYGPLIENFSQDFGVEPFEFVSPSLRITFKDAVSLLRESGIEMSDFEDFNTEKEKALGKIIKQKYHTDFFMVDQFPTEIRPFYTMPNKSDPLYSNSYDFFIRGEEILSGAQRINDYDMLLTSASKRGIDTSKIADYLESFKYGAPLHGGGGIGLERIVMLYLGINNIRNVSLFPRDPIRITP</sequence>
<dbReference type="PANTHER" id="PTHR43450">
    <property type="entry name" value="ASPARTYL-TRNA SYNTHETASE"/>
    <property type="match status" value="1"/>
</dbReference>
<dbReference type="RefSeq" id="YP_010780494.1">
    <property type="nucleotide sequence ID" value="NC_075038.1"/>
</dbReference>
<reference evidence="10" key="1">
    <citation type="submission" date="2017-06" db="EMBL/GenBank/DDBJ databases">
        <authorList>
            <person name="Assis F.L."/>
            <person name="Abrahao J.S."/>
            <person name="Silva L."/>
            <person name="Khalil J.B."/>
            <person name="Rodrigues R."/>
            <person name="Silva L.S."/>
            <person name="Boratto P."/>
            <person name="Andrade M."/>
            <person name="Kroon E.G."/>
            <person name="Ribeiro B."/>
            <person name="Bergier I."/>
            <person name="Seligmann H."/>
            <person name="Ghigo E."/>
            <person name="Colson P."/>
            <person name="Levasseur A."/>
            <person name="Raoult D."/>
            <person name="Scola B.L."/>
        </authorList>
    </citation>
    <scope>NUCLEOTIDE SEQUENCE</scope>
    <source>
        <strain evidence="10">Deep ocean</strain>
    </source>
</reference>
<dbReference type="CDD" id="cd00776">
    <property type="entry name" value="AsxRS_core"/>
    <property type="match status" value="1"/>
</dbReference>
<dbReference type="GO" id="GO:0004815">
    <property type="term" value="F:aspartate-tRNA ligase activity"/>
    <property type="evidence" value="ECO:0007669"/>
    <property type="project" value="InterPro"/>
</dbReference>
<keyword evidence="5" id="KW-0547">Nucleotide-binding</keyword>
<dbReference type="GO" id="GO:0005524">
    <property type="term" value="F:ATP binding"/>
    <property type="evidence" value="ECO:0007669"/>
    <property type="project" value="UniProtKB-KW"/>
</dbReference>
<protein>
    <submittedName>
        <fullName evidence="10">Aspartyl-tRNA synthetase</fullName>
    </submittedName>
</protein>
<keyword evidence="4" id="KW-0436">Ligase</keyword>
<accession>A0A6N1NEH0</accession>
<dbReference type="PANTHER" id="PTHR43450:SF1">
    <property type="entry name" value="ASPARTATE--TRNA LIGASE, CYTOPLASMIC"/>
    <property type="match status" value="1"/>
</dbReference>
<dbReference type="InterPro" id="IPR004365">
    <property type="entry name" value="NA-bd_OB_tRNA"/>
</dbReference>
<dbReference type="Pfam" id="PF00152">
    <property type="entry name" value="tRNA-synt_2"/>
    <property type="match status" value="1"/>
</dbReference>
<evidence type="ECO:0000256" key="8">
    <source>
        <dbReference type="ARBA" id="ARBA00023146"/>
    </source>
</evidence>
<evidence type="ECO:0000256" key="3">
    <source>
        <dbReference type="ARBA" id="ARBA00022490"/>
    </source>
</evidence>
<dbReference type="InterPro" id="IPR004364">
    <property type="entry name" value="Aa-tRNA-synt_II"/>
</dbReference>
<dbReference type="Pfam" id="PF01336">
    <property type="entry name" value="tRNA_anti-codon"/>
    <property type="match status" value="1"/>
</dbReference>
<evidence type="ECO:0000256" key="1">
    <source>
        <dbReference type="ARBA" id="ARBA00004496"/>
    </source>
</evidence>
<dbReference type="PROSITE" id="PS50862">
    <property type="entry name" value="AA_TRNA_LIGASE_II"/>
    <property type="match status" value="1"/>
</dbReference>
<dbReference type="NCBIfam" id="NF003483">
    <property type="entry name" value="PRK05159.1"/>
    <property type="match status" value="1"/>
</dbReference>
<dbReference type="CDD" id="cd04320">
    <property type="entry name" value="AspRS_cyto_N"/>
    <property type="match status" value="1"/>
</dbReference>
<dbReference type="KEGG" id="vg:80517185"/>
<dbReference type="PRINTS" id="PR01042">
    <property type="entry name" value="TRNASYNTHASP"/>
</dbReference>
<dbReference type="InterPro" id="IPR006195">
    <property type="entry name" value="aa-tRNA-synth_II"/>
</dbReference>
<evidence type="ECO:0000256" key="2">
    <source>
        <dbReference type="ARBA" id="ARBA00005312"/>
    </source>
</evidence>
<proteinExistence type="inferred from homology"/>
<dbReference type="SUPFAM" id="SSF50249">
    <property type="entry name" value="Nucleic acid-binding proteins"/>
    <property type="match status" value="1"/>
</dbReference>
<dbReference type="GO" id="GO:0017101">
    <property type="term" value="C:aminoacyl-tRNA synthetase multienzyme complex"/>
    <property type="evidence" value="ECO:0007669"/>
    <property type="project" value="TreeGrafter"/>
</dbReference>
<keyword evidence="7" id="KW-0648">Protein biosynthesis</keyword>
<organism evidence="10">
    <name type="scientific">Tupanvirus deep ocean</name>
    <dbReference type="NCBI Taxonomy" id="2126984"/>
    <lineage>
        <taxon>Viruses</taxon>
        <taxon>Varidnaviria</taxon>
        <taxon>Bamfordvirae</taxon>
        <taxon>Nucleocytoviricota</taxon>
        <taxon>Megaviricetes</taxon>
        <taxon>Imitervirales</taxon>
        <taxon>Mimiviridae</taxon>
        <taxon>Megamimivirinae</taxon>
        <taxon>Tupanvirus</taxon>
        <taxon>Tupanvirus altamarinense</taxon>
    </lineage>
</organism>
<dbReference type="NCBIfam" id="TIGR00458">
    <property type="entry name" value="aspS_nondisc"/>
    <property type="match status" value="1"/>
</dbReference>
<reference evidence="10" key="2">
    <citation type="journal article" date="2018" name="Nat. Commun.">
        <title>Tailed giant Tupanvirus possesses the most complete translational apparatus of the known virosphere.</title>
        <authorList>
            <person name="Abrahao J."/>
            <person name="Silva L."/>
            <person name="Silva L.S."/>
            <person name="Khalil J.Y.B."/>
            <person name="Rodrigues R."/>
            <person name="Arantes T."/>
            <person name="Assis F."/>
            <person name="Boratto P."/>
            <person name="Andrade M."/>
            <person name="Kroon E.G."/>
            <person name="Ribeiro B."/>
            <person name="Bergier I."/>
            <person name="Seligmann H."/>
            <person name="Ghigo E."/>
            <person name="Colson P."/>
            <person name="Levasseur A."/>
            <person name="Kroemer G."/>
            <person name="Raoult D."/>
            <person name="La Scola B."/>
        </authorList>
    </citation>
    <scope>NUCLEOTIDE SEQUENCE [LARGE SCALE GENOMIC DNA]</scope>
    <source>
        <strain evidence="10">Deep ocean</strain>
    </source>
</reference>
<dbReference type="Gene3D" id="2.40.50.140">
    <property type="entry name" value="Nucleic acid-binding proteins"/>
    <property type="match status" value="1"/>
</dbReference>
<evidence type="ECO:0000256" key="4">
    <source>
        <dbReference type="ARBA" id="ARBA00022598"/>
    </source>
</evidence>
<dbReference type="EMBL" id="MF405918">
    <property type="protein sequence ID" value="QKU33884.1"/>
    <property type="molecule type" value="Genomic_DNA"/>
</dbReference>
<evidence type="ECO:0000259" key="9">
    <source>
        <dbReference type="PROSITE" id="PS50862"/>
    </source>
</evidence>
<name>A0A6N1NEH0_9VIRU</name>
<evidence type="ECO:0000313" key="10">
    <source>
        <dbReference type="EMBL" id="QKU33884.1"/>
    </source>
</evidence>
<evidence type="ECO:0000256" key="5">
    <source>
        <dbReference type="ARBA" id="ARBA00022741"/>
    </source>
</evidence>
<dbReference type="Gene3D" id="3.30.930.10">
    <property type="entry name" value="Bira Bifunctional Protein, Domain 2"/>
    <property type="match status" value="1"/>
</dbReference>
<keyword evidence="6" id="KW-0067">ATP-binding</keyword>
<keyword evidence="8 10" id="KW-0030">Aminoacyl-tRNA synthetase</keyword>
<dbReference type="InterPro" id="IPR002312">
    <property type="entry name" value="Asp/Asn-tRNA-synth_IIb"/>
</dbReference>
<evidence type="ECO:0000256" key="7">
    <source>
        <dbReference type="ARBA" id="ARBA00022917"/>
    </source>
</evidence>
<dbReference type="GO" id="GO:0003723">
    <property type="term" value="F:RNA binding"/>
    <property type="evidence" value="ECO:0007669"/>
    <property type="project" value="TreeGrafter"/>
</dbReference>
<dbReference type="InterPro" id="IPR012340">
    <property type="entry name" value="NA-bd_OB-fold"/>
</dbReference>
<dbReference type="InterPro" id="IPR004523">
    <property type="entry name" value="Asp-tRNA_synthase_2"/>
</dbReference>
<comment type="subcellular location">
    <subcellularLocation>
        <location evidence="1">Cytoplasm</location>
    </subcellularLocation>
</comment>
<keyword evidence="3" id="KW-0963">Cytoplasm</keyword>
<feature type="domain" description="Aminoacyl-transfer RNA synthetases class-II family profile" evidence="9">
    <location>
        <begin position="192"/>
        <end position="489"/>
    </location>
</feature>
<dbReference type="GeneID" id="80517185"/>
<dbReference type="FunFam" id="3.30.930.10:FF:000013">
    <property type="entry name" value="Aspartate--tRNA ligase, cytoplasmic"/>
    <property type="match status" value="1"/>
</dbReference>
<dbReference type="InterPro" id="IPR045864">
    <property type="entry name" value="aa-tRNA-synth_II/BPL/LPL"/>
</dbReference>
<evidence type="ECO:0000256" key="6">
    <source>
        <dbReference type="ARBA" id="ARBA00022840"/>
    </source>
</evidence>
<dbReference type="HAMAP" id="MF_02075">
    <property type="entry name" value="Asp_tRNA_synth_type2"/>
    <property type="match status" value="1"/>
</dbReference>
<dbReference type="SUPFAM" id="SSF55681">
    <property type="entry name" value="Class II aaRS and biotin synthetases"/>
    <property type="match status" value="1"/>
</dbReference>
<comment type="similarity">
    <text evidence="2">Belongs to the class-II aminoacyl-tRNA synthetase family. Type 2 subfamily.</text>
</comment>